<keyword evidence="2" id="KW-1185">Reference proteome</keyword>
<sequence length="657" mass="65618">MLAAPPLLLHALLLEHKSNARNALNSLITRAPILVRWGRAPTTCVGRVAAALGEEALTQHGVDPGFGLDVMGKVVLEPRPATASAGGSTDGEAGTAAADEAAASAVATAEAQAGGSAVGNAEGSASAAGATAGAPSISETEARSGASVHATGYEELVKGAGSAAAAIAASLRSHGPFMSKVAAAVPEVLRGAGVHLQHLQEPATALRALAAASVDRSIVSSHRIAGAATYLASAVYAQHGDEAAAERAQLCCATLAEVCKAAQQGKSVTAHVPRLAEGPAAELLRRGATVREASAGQVLAAVFAHTDLVAAALAAPGAGATLLHTLCDVCEQVPYACAAASRAVVEAMLAHGSVMQAVIAAPSASAGLTCALQLACSLTSGEGQMQVVEVMLKHAGLMRCALSTREGVRCLVLALAGASRNGNLRAINALLSEQAVRDALLAGADRSAAGELAAALRSACGAGDSKAVGAMLSHELLVDAVLMAPQAEEALLAALCAACAKGDTGVVAKLLACRRLMDPVLTTAAPPSKLADRGHELACLVRDACTRPRADQVVRLLLGDAAFTQCLHAGWEAAAVAGSGGLVGRWLAAALYHVSREVREGAVTALLANRTFRAAALDAAPDGTVGVMIGALCLACESSVERHAAVVQVLLADAGFV</sequence>
<accession>A0A835WKI1</accession>
<proteinExistence type="predicted"/>
<reference evidence="1" key="1">
    <citation type="journal article" date="2020" name="bioRxiv">
        <title>Comparative genomics of Chlamydomonas.</title>
        <authorList>
            <person name="Craig R.J."/>
            <person name="Hasan A.R."/>
            <person name="Ness R.W."/>
            <person name="Keightley P.D."/>
        </authorList>
    </citation>
    <scope>NUCLEOTIDE SEQUENCE</scope>
    <source>
        <strain evidence="1">CCAP 11/173</strain>
    </source>
</reference>
<dbReference type="Proteomes" id="UP000613740">
    <property type="component" value="Unassembled WGS sequence"/>
</dbReference>
<comment type="caution">
    <text evidence="1">The sequence shown here is derived from an EMBL/GenBank/DDBJ whole genome shotgun (WGS) entry which is preliminary data.</text>
</comment>
<dbReference type="AlphaFoldDB" id="A0A835WKI1"/>
<organism evidence="1 2">
    <name type="scientific">Chlamydomonas schloesseri</name>
    <dbReference type="NCBI Taxonomy" id="2026947"/>
    <lineage>
        <taxon>Eukaryota</taxon>
        <taxon>Viridiplantae</taxon>
        <taxon>Chlorophyta</taxon>
        <taxon>core chlorophytes</taxon>
        <taxon>Chlorophyceae</taxon>
        <taxon>CS clade</taxon>
        <taxon>Chlamydomonadales</taxon>
        <taxon>Chlamydomonadaceae</taxon>
        <taxon>Chlamydomonas</taxon>
    </lineage>
</organism>
<evidence type="ECO:0000313" key="1">
    <source>
        <dbReference type="EMBL" id="KAG2449369.1"/>
    </source>
</evidence>
<gene>
    <name evidence="1" type="ORF">HYH02_005522</name>
</gene>
<protein>
    <submittedName>
        <fullName evidence="1">Uncharacterized protein</fullName>
    </submittedName>
</protein>
<name>A0A835WKI1_9CHLO</name>
<dbReference type="EMBL" id="JAEHOD010000014">
    <property type="protein sequence ID" value="KAG2449369.1"/>
    <property type="molecule type" value="Genomic_DNA"/>
</dbReference>
<evidence type="ECO:0000313" key="2">
    <source>
        <dbReference type="Proteomes" id="UP000613740"/>
    </source>
</evidence>